<evidence type="ECO:0000256" key="2">
    <source>
        <dbReference type="ARBA" id="ARBA00022989"/>
    </source>
</evidence>
<dbReference type="EMBL" id="KV441390">
    <property type="protein sequence ID" value="OAF60793.1"/>
    <property type="molecule type" value="Genomic_DNA"/>
</dbReference>
<comment type="subcellular location">
    <subcellularLocation>
        <location evidence="4">Membrane</location>
        <topology evidence="4">Multi-pass membrane protein</topology>
    </subcellularLocation>
</comment>
<dbReference type="GO" id="GO:0005739">
    <property type="term" value="C:mitochondrion"/>
    <property type="evidence" value="ECO:0007669"/>
    <property type="project" value="TreeGrafter"/>
</dbReference>
<dbReference type="AlphaFoldDB" id="A0A177AHR6"/>
<proteinExistence type="inferred from homology"/>
<feature type="transmembrane region" description="Helical" evidence="4">
    <location>
        <begin position="89"/>
        <end position="115"/>
    </location>
</feature>
<feature type="region of interest" description="Disordered" evidence="5">
    <location>
        <begin position="1"/>
        <end position="28"/>
    </location>
</feature>
<keyword evidence="2 4" id="KW-1133">Transmembrane helix</keyword>
<dbReference type="VEuPathDB" id="FungiDB:GMDG_02392"/>
<reference evidence="6" key="1">
    <citation type="submission" date="2016-03" db="EMBL/GenBank/DDBJ databases">
        <title>Updated assembly of Pseudogymnoascus destructans, the fungus causing white-nose syndrome of bats.</title>
        <authorList>
            <person name="Palmer J.M."/>
            <person name="Drees K.P."/>
            <person name="Foster J.T."/>
            <person name="Lindner D.L."/>
        </authorList>
    </citation>
    <scope>NUCLEOTIDE SEQUENCE [LARGE SCALE GENOMIC DNA]</scope>
    <source>
        <strain evidence="6">20631-21</strain>
    </source>
</reference>
<evidence type="ECO:0000313" key="6">
    <source>
        <dbReference type="EMBL" id="OAF60793.1"/>
    </source>
</evidence>
<feature type="transmembrane region" description="Helical" evidence="4">
    <location>
        <begin position="37"/>
        <end position="54"/>
    </location>
</feature>
<gene>
    <name evidence="4" type="primary">AIM11</name>
    <name evidence="6" type="ORF">VC83_02418</name>
</gene>
<keyword evidence="1 4" id="KW-0812">Transmembrane</keyword>
<dbReference type="InterPro" id="IPR038814">
    <property type="entry name" value="AIM11"/>
</dbReference>
<evidence type="ECO:0000256" key="5">
    <source>
        <dbReference type="SAM" id="MobiDB-lite"/>
    </source>
</evidence>
<keyword evidence="3 4" id="KW-0472">Membrane</keyword>
<dbReference type="GO" id="GO:0016020">
    <property type="term" value="C:membrane"/>
    <property type="evidence" value="ECO:0007669"/>
    <property type="project" value="UniProtKB-SubCell"/>
</dbReference>
<name>A0A177AHR6_9PEZI</name>
<evidence type="ECO:0000256" key="3">
    <source>
        <dbReference type="ARBA" id="ARBA00023136"/>
    </source>
</evidence>
<organism evidence="6">
    <name type="scientific">Pseudogymnoascus destructans</name>
    <dbReference type="NCBI Taxonomy" id="655981"/>
    <lineage>
        <taxon>Eukaryota</taxon>
        <taxon>Fungi</taxon>
        <taxon>Dikarya</taxon>
        <taxon>Ascomycota</taxon>
        <taxon>Pezizomycotina</taxon>
        <taxon>Leotiomycetes</taxon>
        <taxon>Thelebolales</taxon>
        <taxon>Thelebolaceae</taxon>
        <taxon>Pseudogymnoascus</taxon>
    </lineage>
</organism>
<dbReference type="PANTHER" id="PTHR39136:SF1">
    <property type="entry name" value="ALTERED INHERITANCE OF MITOCHONDRIA PROTEIN 11"/>
    <property type="match status" value="1"/>
</dbReference>
<evidence type="ECO:0000256" key="1">
    <source>
        <dbReference type="ARBA" id="ARBA00022692"/>
    </source>
</evidence>
<dbReference type="PANTHER" id="PTHR39136">
    <property type="entry name" value="ALTERED INHERITANCE OF MITOCHONDRIA PROTEIN 11"/>
    <property type="match status" value="1"/>
</dbReference>
<dbReference type="eggNOG" id="ENOG502S3SI">
    <property type="taxonomic scope" value="Eukaryota"/>
</dbReference>
<dbReference type="OrthoDB" id="3558022at2759"/>
<evidence type="ECO:0000256" key="4">
    <source>
        <dbReference type="RuleBase" id="RU367098"/>
    </source>
</evidence>
<dbReference type="Proteomes" id="UP000077154">
    <property type="component" value="Unassembled WGS sequence"/>
</dbReference>
<protein>
    <recommendedName>
        <fullName evidence="4">Altered inheritance of mitochondria protein 11</fullName>
    </recommendedName>
</protein>
<comment type="similarity">
    <text evidence="4">Belongs to the AIM11 family.</text>
</comment>
<sequence>MAHAEAPAMSSTRPNEAAPAPTAKPAISPSLRNRRQLGLFFGGAAFFGIASLITRRSLVRRYKAIVPSFYQPSNQAAPPLNLQVEAMDALTIATANVFSLAMMCTGGMLWAFDIASIDELRAKMRGRLGTERVAGGGDSKAERELEEWLAGIFERKKNSKDSKDPEDEK</sequence>
<accession>A0A177AHR6</accession>